<feature type="region of interest" description="Disordered" evidence="6">
    <location>
        <begin position="1"/>
        <end position="23"/>
    </location>
</feature>
<evidence type="ECO:0000259" key="7">
    <source>
        <dbReference type="SMART" id="SM00581"/>
    </source>
</evidence>
<dbReference type="PANTHER" id="PTHR13316">
    <property type="entry name" value="ZINC FINGER, CCHC DOMAIN CONTAINING 8"/>
    <property type="match status" value="1"/>
</dbReference>
<reference evidence="8 9" key="1">
    <citation type="submission" date="2013-11" db="EMBL/GenBank/DDBJ databases">
        <title>Draft genome of the bovine lungworm Dictyocaulus viviparus.</title>
        <authorList>
            <person name="Mitreva M."/>
        </authorList>
    </citation>
    <scope>NUCLEOTIDE SEQUENCE [LARGE SCALE GENOMIC DNA]</scope>
    <source>
        <strain evidence="8 9">HannoverDv2000</strain>
    </source>
</reference>
<dbReference type="Proteomes" id="UP000053766">
    <property type="component" value="Unassembled WGS sequence"/>
</dbReference>
<evidence type="ECO:0000256" key="4">
    <source>
        <dbReference type="ARBA" id="ARBA00022833"/>
    </source>
</evidence>
<dbReference type="Pfam" id="PF04046">
    <property type="entry name" value="PSP"/>
    <property type="match status" value="1"/>
</dbReference>
<keyword evidence="4" id="KW-0862">Zinc</keyword>
<keyword evidence="5" id="KW-0539">Nucleus</keyword>
<dbReference type="GO" id="GO:0003723">
    <property type="term" value="F:RNA binding"/>
    <property type="evidence" value="ECO:0007669"/>
    <property type="project" value="TreeGrafter"/>
</dbReference>
<dbReference type="EMBL" id="KN716326">
    <property type="protein sequence ID" value="KJH46966.1"/>
    <property type="molecule type" value="Genomic_DNA"/>
</dbReference>
<evidence type="ECO:0000256" key="2">
    <source>
        <dbReference type="ARBA" id="ARBA00022723"/>
    </source>
</evidence>
<keyword evidence="3" id="KW-0863">Zinc-finger</keyword>
<comment type="subcellular location">
    <subcellularLocation>
        <location evidence="1">Nucleus</location>
    </subcellularLocation>
</comment>
<dbReference type="OrthoDB" id="8026949at2759"/>
<keyword evidence="9" id="KW-1185">Reference proteome</keyword>
<organism evidence="8 9">
    <name type="scientific">Dictyocaulus viviparus</name>
    <name type="common">Bovine lungworm</name>
    <dbReference type="NCBI Taxonomy" id="29172"/>
    <lineage>
        <taxon>Eukaryota</taxon>
        <taxon>Metazoa</taxon>
        <taxon>Ecdysozoa</taxon>
        <taxon>Nematoda</taxon>
        <taxon>Chromadorea</taxon>
        <taxon>Rhabditida</taxon>
        <taxon>Rhabditina</taxon>
        <taxon>Rhabditomorpha</taxon>
        <taxon>Strongyloidea</taxon>
        <taxon>Metastrongylidae</taxon>
        <taxon>Dictyocaulus</taxon>
    </lineage>
</organism>
<keyword evidence="2" id="KW-0479">Metal-binding</keyword>
<dbReference type="InterPro" id="IPR006568">
    <property type="entry name" value="PSP_pro-rich"/>
</dbReference>
<name>A0A0D8XX83_DICVI</name>
<evidence type="ECO:0000256" key="6">
    <source>
        <dbReference type="SAM" id="MobiDB-lite"/>
    </source>
</evidence>
<feature type="domain" description="PSP proline-rich" evidence="7">
    <location>
        <begin position="84"/>
        <end position="143"/>
    </location>
</feature>
<proteinExistence type="predicted"/>
<evidence type="ECO:0000313" key="9">
    <source>
        <dbReference type="Proteomes" id="UP000053766"/>
    </source>
</evidence>
<dbReference type="GO" id="GO:0071013">
    <property type="term" value="C:catalytic step 2 spliceosome"/>
    <property type="evidence" value="ECO:0007669"/>
    <property type="project" value="TreeGrafter"/>
</dbReference>
<gene>
    <name evidence="8" type="ORF">DICVIV_06942</name>
</gene>
<sequence>MTEIQRACYESDEEGLCSPSPTETIRVSPLQISKPEVKESEADYGDFVLDRTESIDLYVEDVVRESSPSVEKSFRYHSDVGPSAKKFRAGRISDELRNALGIGKHDIPEYIYRMRKMGFINGYPPGYLKKAIERDDSNNVLQFHMLDDKVSSTDVLERADSPPPRINAEKMIYYCGFNQSYRDLRDRENFRIPPFLEFVAFHQDILNEKHARKLEARRRMHRREIKIVRKARIELSKDEVVILDPPPPPPPPSMLNNSSDEDIIIIDCESRKTPSPSQSSKVLKGSSIGIMMGTPVLTRRRLDEEAEVDEQKPSLDKFSKGIVPFEAREEQTPHKGFLKKIMGKIKKITG</sequence>
<protein>
    <recommendedName>
        <fullName evidence="7">PSP proline-rich domain-containing protein</fullName>
    </recommendedName>
</protein>
<evidence type="ECO:0000256" key="5">
    <source>
        <dbReference type="ARBA" id="ARBA00023242"/>
    </source>
</evidence>
<dbReference type="STRING" id="29172.A0A0D8XX83"/>
<dbReference type="AlphaFoldDB" id="A0A0D8XX83"/>
<evidence type="ECO:0000256" key="1">
    <source>
        <dbReference type="ARBA" id="ARBA00004123"/>
    </source>
</evidence>
<dbReference type="GO" id="GO:0008270">
    <property type="term" value="F:zinc ion binding"/>
    <property type="evidence" value="ECO:0007669"/>
    <property type="project" value="UniProtKB-KW"/>
</dbReference>
<accession>A0A0D8XX83</accession>
<dbReference type="SMART" id="SM00581">
    <property type="entry name" value="PSP"/>
    <property type="match status" value="1"/>
</dbReference>
<evidence type="ECO:0000313" key="8">
    <source>
        <dbReference type="EMBL" id="KJH46966.1"/>
    </source>
</evidence>
<dbReference type="PANTHER" id="PTHR13316:SF0">
    <property type="entry name" value="ZINC FINGER CCHC DOMAIN-CONTAINING PROTEIN 8"/>
    <property type="match status" value="1"/>
</dbReference>
<reference evidence="9" key="2">
    <citation type="journal article" date="2016" name="Sci. Rep.">
        <title>Dictyocaulus viviparus genome, variome and transcriptome elucidate lungworm biology and support future intervention.</title>
        <authorList>
            <person name="McNulty S.N."/>
            <person name="Strube C."/>
            <person name="Rosa B.A."/>
            <person name="Martin J.C."/>
            <person name="Tyagi R."/>
            <person name="Choi Y.J."/>
            <person name="Wang Q."/>
            <person name="Hallsworth Pepin K."/>
            <person name="Zhang X."/>
            <person name="Ozersky P."/>
            <person name="Wilson R.K."/>
            <person name="Sternberg P.W."/>
            <person name="Gasser R.B."/>
            <person name="Mitreva M."/>
        </authorList>
    </citation>
    <scope>NUCLEOTIDE SEQUENCE [LARGE SCALE GENOMIC DNA]</scope>
    <source>
        <strain evidence="9">HannoverDv2000</strain>
    </source>
</reference>
<evidence type="ECO:0000256" key="3">
    <source>
        <dbReference type="ARBA" id="ARBA00022771"/>
    </source>
</evidence>
<dbReference type="InterPro" id="IPR052115">
    <property type="entry name" value="NEXT_complex_subunit_ZCCHC8"/>
</dbReference>